<name>Q73BQ0_BACC1</name>
<organism evidence="2 3">
    <name type="scientific">Bacillus cereus (strain ATCC 10987 / NRS 248)</name>
    <dbReference type="NCBI Taxonomy" id="222523"/>
    <lineage>
        <taxon>Bacteria</taxon>
        <taxon>Bacillati</taxon>
        <taxon>Bacillota</taxon>
        <taxon>Bacilli</taxon>
        <taxon>Bacillales</taxon>
        <taxon>Bacillaceae</taxon>
        <taxon>Bacillus</taxon>
        <taxon>Bacillus cereus group</taxon>
    </lineage>
</organism>
<dbReference type="AlphaFoldDB" id="Q73BQ0"/>
<proteinExistence type="predicted"/>
<feature type="transmembrane region" description="Helical" evidence="1">
    <location>
        <begin position="6"/>
        <end position="35"/>
    </location>
</feature>
<evidence type="ECO:0000256" key="1">
    <source>
        <dbReference type="SAM" id="Phobius"/>
    </source>
</evidence>
<evidence type="ECO:0000313" key="3">
    <source>
        <dbReference type="Proteomes" id="UP000002527"/>
    </source>
</evidence>
<feature type="transmembrane region" description="Helical" evidence="1">
    <location>
        <begin position="212"/>
        <end position="231"/>
    </location>
</feature>
<dbReference type="KEGG" id="bca:BCE_1368"/>
<keyword evidence="1" id="KW-1133">Transmembrane helix</keyword>
<accession>Q73BQ0</accession>
<dbReference type="Proteomes" id="UP000002527">
    <property type="component" value="Chromosome"/>
</dbReference>
<keyword evidence="1" id="KW-0812">Transmembrane</keyword>
<gene>
    <name evidence="2" type="ordered locus">BCE_1368</name>
</gene>
<evidence type="ECO:0000313" key="2">
    <source>
        <dbReference type="EMBL" id="AAS40297.1"/>
    </source>
</evidence>
<feature type="transmembrane region" description="Helical" evidence="1">
    <location>
        <begin position="183"/>
        <end position="200"/>
    </location>
</feature>
<sequence>MELVNSIFQILLTSVIQLFSLIGVIIVIGFLLGYLESLTRMYWSRAFGRKGFLLTAWIGVPIHELGHAIMCVLFRHKIVATQFFPTDTSQGALGYVQHQYNHKSVYQRIGNFFIGIGPIISGITALILLMRYFVPDSYFLFHTTLEKTITSTSINVEMVQNMLLSTFVLLKSLFTINNVLNPSFWLFLFIAICISAHIALSKPDIKGSIDGIIVMFIVLFLFNIIAGLFQYDSNQLIGKVMKYNMYLIAFSSVALLFSCLSTLVSFGFYKIRGGVLFERPPLISYFSYNHNAQPAHEHVPLHPYTMTAIGRQEKYRPILLPFQIE</sequence>
<protein>
    <submittedName>
        <fullName evidence="2">Membrane protein, putative</fullName>
    </submittedName>
</protein>
<dbReference type="HOGENOM" id="CLU_080089_0_0_9"/>
<keyword evidence="1" id="KW-0472">Membrane</keyword>
<dbReference type="EMBL" id="AE017194">
    <property type="protein sequence ID" value="AAS40297.1"/>
    <property type="molecule type" value="Genomic_DNA"/>
</dbReference>
<reference evidence="2 3" key="1">
    <citation type="journal article" date="2004" name="Nucleic Acids Res.">
        <title>The genome sequence of Bacillus cereus ATCC 10987 reveals metabolic adaptations and a large plasmid related to Bacillus anthracis pXO1.</title>
        <authorList>
            <person name="Rasko D.A."/>
            <person name="Ravel J."/>
            <person name="Okstad O.A."/>
            <person name="Helgason E."/>
            <person name="Cer R.Z."/>
            <person name="Jiang L."/>
            <person name="Shores K.A."/>
            <person name="Fouts D.E."/>
            <person name="Tourasse N.J."/>
            <person name="Angiuoli S.V."/>
            <person name="Kolonay J."/>
            <person name="Nelson W.C."/>
            <person name="Kolsto A.-B."/>
            <person name="Fraser C.M."/>
            <person name="Read T.D."/>
        </authorList>
    </citation>
    <scope>NUCLEOTIDE SEQUENCE [LARGE SCALE GENOMIC DNA]</scope>
    <source>
        <strain evidence="3">ATCC 10987 / NRS 248</strain>
    </source>
</reference>
<feature type="transmembrane region" description="Helical" evidence="1">
    <location>
        <begin position="243"/>
        <end position="269"/>
    </location>
</feature>
<feature type="transmembrane region" description="Helical" evidence="1">
    <location>
        <begin position="112"/>
        <end position="134"/>
    </location>
</feature>